<dbReference type="InterPro" id="IPR027268">
    <property type="entry name" value="Peptidase_M4/M1_CTD_sf"/>
</dbReference>
<keyword evidence="3" id="KW-0479">Metal-binding</keyword>
<evidence type="ECO:0000256" key="3">
    <source>
        <dbReference type="ARBA" id="ARBA00022723"/>
    </source>
</evidence>
<dbReference type="CDD" id="cd09597">
    <property type="entry name" value="M4_TLP"/>
    <property type="match status" value="1"/>
</dbReference>
<dbReference type="GO" id="GO:0005576">
    <property type="term" value="C:extracellular region"/>
    <property type="evidence" value="ECO:0007669"/>
    <property type="project" value="UniProtKB-SubCell"/>
</dbReference>
<keyword evidence="8" id="KW-0732">Signal</keyword>
<keyword evidence="4 8" id="KW-0378">Hydrolase</keyword>
<evidence type="ECO:0000256" key="9">
    <source>
        <dbReference type="SAM" id="MobiDB-lite"/>
    </source>
</evidence>
<dbReference type="EC" id="3.4.24.-" evidence="8"/>
<dbReference type="GO" id="GO:0005509">
    <property type="term" value="F:calcium ion binding"/>
    <property type="evidence" value="ECO:0007669"/>
    <property type="project" value="InterPro"/>
</dbReference>
<evidence type="ECO:0000259" key="10">
    <source>
        <dbReference type="SMART" id="SM00736"/>
    </source>
</evidence>
<dbReference type="STRING" id="394193.SAMN04489732_10446"/>
<dbReference type="RefSeq" id="WP_091616473.1">
    <property type="nucleotide sequence ID" value="NZ_FOEF01000004.1"/>
</dbReference>
<dbReference type="Gene3D" id="1.10.390.10">
    <property type="entry name" value="Neutral Protease Domain 2"/>
    <property type="match status" value="1"/>
</dbReference>
<dbReference type="GO" id="GO:0004222">
    <property type="term" value="F:metalloendopeptidase activity"/>
    <property type="evidence" value="ECO:0007669"/>
    <property type="project" value="UniProtKB-UniRule"/>
</dbReference>
<comment type="cofactor">
    <cofactor evidence="8">
        <name>Zn(2+)</name>
        <dbReference type="ChEBI" id="CHEBI:29105"/>
    </cofactor>
</comment>
<dbReference type="PRINTS" id="PR00730">
    <property type="entry name" value="THERMOLYSIN"/>
</dbReference>
<evidence type="ECO:0000313" key="12">
    <source>
        <dbReference type="Proteomes" id="UP000198582"/>
    </source>
</evidence>
<dbReference type="AlphaFoldDB" id="A0A1H8VIG4"/>
<protein>
    <recommendedName>
        <fullName evidence="8">Neutral metalloproteinase</fullName>
        <ecNumber evidence="8">3.4.24.-</ecNumber>
    </recommendedName>
</protein>
<organism evidence="11 12">
    <name type="scientific">Amycolatopsis saalfeldensis</name>
    <dbReference type="NCBI Taxonomy" id="394193"/>
    <lineage>
        <taxon>Bacteria</taxon>
        <taxon>Bacillati</taxon>
        <taxon>Actinomycetota</taxon>
        <taxon>Actinomycetes</taxon>
        <taxon>Pseudonocardiales</taxon>
        <taxon>Pseudonocardiaceae</taxon>
        <taxon>Amycolatopsis</taxon>
    </lineage>
</organism>
<accession>A0A1H8VIG4</accession>
<keyword evidence="5 8" id="KW-0862">Zinc</keyword>
<feature type="active site" evidence="7">
    <location>
        <position position="170"/>
    </location>
</feature>
<evidence type="ECO:0000256" key="2">
    <source>
        <dbReference type="ARBA" id="ARBA00022670"/>
    </source>
</evidence>
<evidence type="ECO:0000256" key="1">
    <source>
        <dbReference type="ARBA" id="ARBA00009388"/>
    </source>
</evidence>
<dbReference type="InterPro" id="IPR006644">
    <property type="entry name" value="Cadg"/>
</dbReference>
<feature type="compositionally biased region" description="Polar residues" evidence="9">
    <location>
        <begin position="67"/>
        <end position="85"/>
    </location>
</feature>
<dbReference type="GO" id="GO:0016020">
    <property type="term" value="C:membrane"/>
    <property type="evidence" value="ECO:0007669"/>
    <property type="project" value="InterPro"/>
</dbReference>
<dbReference type="EMBL" id="FOEF01000004">
    <property type="protein sequence ID" value="SEP14678.1"/>
    <property type="molecule type" value="Genomic_DNA"/>
</dbReference>
<evidence type="ECO:0000256" key="7">
    <source>
        <dbReference type="PIRSR" id="PIRSR623612-1"/>
    </source>
</evidence>
<comment type="function">
    <text evidence="8">Extracellular zinc metalloprotease.</text>
</comment>
<keyword evidence="6 8" id="KW-0482">Metalloprotease</keyword>
<feature type="chain" id="PRO_5039750190" description="Neutral metalloproteinase" evidence="8">
    <location>
        <begin position="22"/>
        <end position="458"/>
    </location>
</feature>
<reference evidence="11 12" key="1">
    <citation type="submission" date="2016-10" db="EMBL/GenBank/DDBJ databases">
        <authorList>
            <person name="de Groot N.N."/>
        </authorList>
    </citation>
    <scope>NUCLEOTIDE SEQUENCE [LARGE SCALE GENOMIC DNA]</scope>
    <source>
        <strain evidence="11 12">DSM 44993</strain>
    </source>
</reference>
<feature type="active site" description="Proton donor" evidence="7">
    <location>
        <position position="258"/>
    </location>
</feature>
<keyword evidence="2 8" id="KW-0645">Protease</keyword>
<dbReference type="SUPFAM" id="SSF55486">
    <property type="entry name" value="Metalloproteases ('zincins'), catalytic domain"/>
    <property type="match status" value="1"/>
</dbReference>
<dbReference type="Proteomes" id="UP000198582">
    <property type="component" value="Unassembled WGS sequence"/>
</dbReference>
<feature type="region of interest" description="Disordered" evidence="9">
    <location>
        <begin position="51"/>
        <end position="93"/>
    </location>
</feature>
<evidence type="ECO:0000313" key="11">
    <source>
        <dbReference type="EMBL" id="SEP14678.1"/>
    </source>
</evidence>
<dbReference type="PANTHER" id="PTHR33794">
    <property type="entry name" value="BACILLOLYSIN"/>
    <property type="match status" value="1"/>
</dbReference>
<proteinExistence type="inferred from homology"/>
<dbReference type="InterPro" id="IPR013856">
    <property type="entry name" value="Peptidase_M4_domain"/>
</dbReference>
<dbReference type="Gene3D" id="3.10.170.10">
    <property type="match status" value="1"/>
</dbReference>
<keyword evidence="8" id="KW-0964">Secreted</keyword>
<gene>
    <name evidence="11" type="ORF">SAMN04489732_10446</name>
</gene>
<sequence>MVWIRLLAAAGAAGIVAGATPATVDGTGHGYHAGTVPLSTSRRADGTFELLDGRRGDSETRFFPKNPASSTPTRETSEPITSPGNSWGDGKAGGLETTAADVHYGIGQAWDYFKTVHGREGARGDGKGMVTYLYRDTFPGSSFSSACACLKIAFGDTIRPATDLQTVGHEFTHAVTASTAKLANSGEPAALDEATSDIFGVLIRFYAQNPADPADYVIPDGSEDVQVPEKPLRYMDDPAKDGKSPSCWSPGLKDLDEHFGSGVGNKFFFTLAVGSGKSAWGDSPACGGAAAVTGIGNDKAGRIWYRALTTAMVSNTNYSGARQATLRAAADLYGEGSTEQSAVRAAWLAAGVDGSDPVPPVPPVPQDPVVTAPLPSLIQVGTPLRVQVPATDPQDDPLTFTAAGLPPGLAISPAGLISGTPATAGYYVITVTATDPAGHTGSDRSIWKVEPAAPAHGG</sequence>
<feature type="domain" description="Dystroglycan-type cadherin-like" evidence="10">
    <location>
        <begin position="369"/>
        <end position="456"/>
    </location>
</feature>
<evidence type="ECO:0000256" key="8">
    <source>
        <dbReference type="RuleBase" id="RU366073"/>
    </source>
</evidence>
<evidence type="ECO:0000256" key="4">
    <source>
        <dbReference type="ARBA" id="ARBA00022801"/>
    </source>
</evidence>
<dbReference type="SMART" id="SM00736">
    <property type="entry name" value="CADG"/>
    <property type="match status" value="1"/>
</dbReference>
<dbReference type="InterPro" id="IPR001570">
    <property type="entry name" value="Peptidase_M4_C_domain"/>
</dbReference>
<feature type="signal peptide" evidence="8">
    <location>
        <begin position="1"/>
        <end position="21"/>
    </location>
</feature>
<name>A0A1H8VIG4_9PSEU</name>
<dbReference type="InterPro" id="IPR013783">
    <property type="entry name" value="Ig-like_fold"/>
</dbReference>
<dbReference type="Pfam" id="PF05345">
    <property type="entry name" value="He_PIG"/>
    <property type="match status" value="1"/>
</dbReference>
<comment type="similarity">
    <text evidence="1 8">Belongs to the peptidase M4 family.</text>
</comment>
<dbReference type="Pfam" id="PF01447">
    <property type="entry name" value="Peptidase_M4"/>
    <property type="match status" value="1"/>
</dbReference>
<dbReference type="SUPFAM" id="SSF49313">
    <property type="entry name" value="Cadherin-like"/>
    <property type="match status" value="1"/>
</dbReference>
<dbReference type="InterPro" id="IPR015919">
    <property type="entry name" value="Cadherin-like_sf"/>
</dbReference>
<dbReference type="Gene3D" id="2.60.40.10">
    <property type="entry name" value="Immunoglobulins"/>
    <property type="match status" value="1"/>
</dbReference>
<evidence type="ECO:0000256" key="5">
    <source>
        <dbReference type="ARBA" id="ARBA00022833"/>
    </source>
</evidence>
<dbReference type="InterPro" id="IPR050728">
    <property type="entry name" value="Zinc_Metalloprotease_M4"/>
</dbReference>
<evidence type="ECO:0000256" key="6">
    <source>
        <dbReference type="ARBA" id="ARBA00023049"/>
    </source>
</evidence>
<dbReference type="InterPro" id="IPR023612">
    <property type="entry name" value="Peptidase_M4"/>
</dbReference>
<feature type="compositionally biased region" description="Basic and acidic residues" evidence="9">
    <location>
        <begin position="51"/>
        <end position="62"/>
    </location>
</feature>
<comment type="subcellular location">
    <subcellularLocation>
        <location evidence="8">Secreted</location>
    </subcellularLocation>
</comment>
<dbReference type="PANTHER" id="PTHR33794:SF1">
    <property type="entry name" value="BACILLOLYSIN"/>
    <property type="match status" value="1"/>
</dbReference>
<dbReference type="GO" id="GO:0005975">
    <property type="term" value="P:carbohydrate metabolic process"/>
    <property type="evidence" value="ECO:0007669"/>
    <property type="project" value="UniProtKB-ARBA"/>
</dbReference>
<dbReference type="GO" id="GO:0006508">
    <property type="term" value="P:proteolysis"/>
    <property type="evidence" value="ECO:0007669"/>
    <property type="project" value="UniProtKB-KW"/>
</dbReference>
<dbReference type="Pfam" id="PF02868">
    <property type="entry name" value="Peptidase_M4_C"/>
    <property type="match status" value="1"/>
</dbReference>
<dbReference type="OrthoDB" id="345880at2"/>
<keyword evidence="12" id="KW-1185">Reference proteome</keyword>